<evidence type="ECO:0000313" key="2">
    <source>
        <dbReference type="Proteomes" id="UP000183898"/>
    </source>
</evidence>
<dbReference type="PANTHER" id="PTHR37310">
    <property type="entry name" value="CYTOPLASMIC PROTEIN-RELATED"/>
    <property type="match status" value="1"/>
</dbReference>
<dbReference type="PANTHER" id="PTHR37310:SF1">
    <property type="entry name" value="CYTOPLASMIC PROTEIN"/>
    <property type="match status" value="1"/>
</dbReference>
<evidence type="ECO:0008006" key="3">
    <source>
        <dbReference type="Google" id="ProtNLM"/>
    </source>
</evidence>
<dbReference type="InterPro" id="IPR005560">
    <property type="entry name" value="Csp_YhjQ"/>
</dbReference>
<dbReference type="Gene3D" id="1.20.1270.360">
    <property type="match status" value="1"/>
</dbReference>
<evidence type="ECO:0000313" key="1">
    <source>
        <dbReference type="EMBL" id="SEO04297.1"/>
    </source>
</evidence>
<dbReference type="EMBL" id="FOCT01000010">
    <property type="protein sequence ID" value="SEO04297.1"/>
    <property type="molecule type" value="Genomic_DNA"/>
</dbReference>
<reference evidence="1 2" key="1">
    <citation type="submission" date="2016-10" db="EMBL/GenBank/DDBJ databases">
        <authorList>
            <person name="de Groot N.N."/>
        </authorList>
    </citation>
    <scope>NUCLEOTIDE SEQUENCE [LARGE SCALE GENOMIC DNA]</scope>
    <source>
        <strain evidence="1 2">Nl18</strain>
    </source>
</reference>
<protein>
    <recommendedName>
        <fullName evidence="3">Ferredoxin</fullName>
    </recommendedName>
</protein>
<organism evidence="1 2">
    <name type="scientific">Nitrosospira multiformis</name>
    <dbReference type="NCBI Taxonomy" id="1231"/>
    <lineage>
        <taxon>Bacteria</taxon>
        <taxon>Pseudomonadati</taxon>
        <taxon>Pseudomonadota</taxon>
        <taxon>Betaproteobacteria</taxon>
        <taxon>Nitrosomonadales</taxon>
        <taxon>Nitrosomonadaceae</taxon>
        <taxon>Nitrosospira</taxon>
    </lineage>
</organism>
<dbReference type="Pfam" id="PF03860">
    <property type="entry name" value="Csp"/>
    <property type="match status" value="1"/>
</dbReference>
<dbReference type="AlphaFoldDB" id="A0A1H8LGP9"/>
<gene>
    <name evidence="1" type="ORF">SAMN05216404_11098</name>
</gene>
<sequence>MFLYTETDQNLQACIDACNHCYRTCLQMAMNHCLESGGKHVEADHLRLMMNCAEICQTSLNFMLSGSRFSPKVCGVCAEICDACAKSCEQLDGMEECVQACRQCAEHCRKMAA</sequence>
<dbReference type="InterPro" id="IPR044543">
    <property type="entry name" value="YHJQ-like"/>
</dbReference>
<name>A0A1H8LGP9_9PROT</name>
<proteinExistence type="predicted"/>
<dbReference type="CDD" id="cd08026">
    <property type="entry name" value="DUF326"/>
    <property type="match status" value="1"/>
</dbReference>
<accession>A0A1H8LGP9</accession>
<dbReference type="Proteomes" id="UP000183898">
    <property type="component" value="Unassembled WGS sequence"/>
</dbReference>